<gene>
    <name evidence="2" type="ORF">BBI00_09230</name>
</gene>
<feature type="chain" id="PRO_5008621036" description="TonB-dependent receptor plug domain-containing protein" evidence="1">
    <location>
        <begin position="19"/>
        <end position="800"/>
    </location>
</feature>
<dbReference type="RefSeq" id="WP_065398488.1">
    <property type="nucleotide sequence ID" value="NZ_MAYG01000001.1"/>
</dbReference>
<dbReference type="AlphaFoldDB" id="A0A1B8ZSD3"/>
<sequence length="800" mass="88858">MKNIFCLLLFSAVQPVLAQTKLEKAITNLEDNYEQEKVYLLTDKSQYAAGDKIWFKSFVFNGYNRSPLSTTLFVELYGSDKKLIDWKTVLLTNGEGSGDFQLKEDLPEQVYFVRAYTPYMTNFSEDFQIVKTIPVYNPSSSESLVISKSSDWSAKAFPEGGSFITGIPTKFAVRLSSETSLPESWSGKIIDAQNPNVSITTFTSFDKNVGAFTITPASGKKYQAVIQDNTGKSKTIDLPQATDTGLHLDVISSKDGIKYTLKGANLKQQLQNYKIVGTINNHLAYKANIKQLTNEASSLIPVKVSNGANGILQLAIFDEQDNLVAKRLCFIKPGDLKIEKAEIISQSIKSTPRSFNSIDLSPESYFKNYTVVVSEDDGGNKPEEENILSGLWLTGDFTTKIDRPAQYFSKNANSEALDALLISESWKRFDWNSVLSGAAPSIKTESPKFLSYRVKPIKNNALLINSNVNLLLKLGKNEPSFNQFKTDQNGYIYLNNLSNDEPLEVSVFVNSDTNKDTNAGNLFVTVEPLVNPTPFTGNLPGTNYKLVKTGGNKTLPATISKAINTQKNIKKAESAGIQIEQVKLTGKKKDPKAELDKLLSTGMFSSSNSTVFDFVNEDQHVSGSANILDWLQGRAAGLSFQRNSSGVNVPYIRGQQAKLYLDEVLTDPSMIANLPVINIAMVKIIKGSGLIGDAVAVYTLKGDMKSKNKEKSTQNTNNSSIIKGYDRPSEFLVEMIDDDSPAKIENDTRETLYWNPNLFDSDYVPPRIKFFNNDSAKQYKVQIISFDEDDHILYQNEIFK</sequence>
<comment type="caution">
    <text evidence="2">The sequence shown here is derived from an EMBL/GenBank/DDBJ whole genome shotgun (WGS) entry which is preliminary data.</text>
</comment>
<evidence type="ECO:0008006" key="4">
    <source>
        <dbReference type="Google" id="ProtNLM"/>
    </source>
</evidence>
<dbReference type="Proteomes" id="UP000093432">
    <property type="component" value="Unassembled WGS sequence"/>
</dbReference>
<proteinExistence type="predicted"/>
<feature type="signal peptide" evidence="1">
    <location>
        <begin position="1"/>
        <end position="18"/>
    </location>
</feature>
<keyword evidence="1" id="KW-0732">Signal</keyword>
<accession>A0A1B8ZSD3</accession>
<dbReference type="EMBL" id="MAYG01000001">
    <property type="protein sequence ID" value="OCA74498.1"/>
    <property type="molecule type" value="Genomic_DNA"/>
</dbReference>
<reference evidence="3" key="1">
    <citation type="submission" date="2016-07" db="EMBL/GenBank/DDBJ databases">
        <authorList>
            <person name="Florea S."/>
            <person name="Webb J.S."/>
            <person name="Jaromczyk J."/>
            <person name="Schardl C.L."/>
        </authorList>
    </citation>
    <scope>NUCLEOTIDE SEQUENCE [LARGE SCALE GENOMIC DNA]</scope>
    <source>
        <strain evidence="3">CC-VM-7</strain>
    </source>
</reference>
<dbReference type="OrthoDB" id="679547at2"/>
<dbReference type="STRING" id="651561.BBI00_09230"/>
<protein>
    <recommendedName>
        <fullName evidence="4">TonB-dependent receptor plug domain-containing protein</fullName>
    </recommendedName>
</protein>
<evidence type="ECO:0000256" key="1">
    <source>
        <dbReference type="SAM" id="SignalP"/>
    </source>
</evidence>
<organism evidence="2 3">
    <name type="scientific">Chryseobacterium arthrosphaerae</name>
    <dbReference type="NCBI Taxonomy" id="651561"/>
    <lineage>
        <taxon>Bacteria</taxon>
        <taxon>Pseudomonadati</taxon>
        <taxon>Bacteroidota</taxon>
        <taxon>Flavobacteriia</taxon>
        <taxon>Flavobacteriales</taxon>
        <taxon>Weeksellaceae</taxon>
        <taxon>Chryseobacterium group</taxon>
        <taxon>Chryseobacterium</taxon>
    </lineage>
</organism>
<evidence type="ECO:0000313" key="3">
    <source>
        <dbReference type="Proteomes" id="UP000093432"/>
    </source>
</evidence>
<evidence type="ECO:0000313" key="2">
    <source>
        <dbReference type="EMBL" id="OCA74498.1"/>
    </source>
</evidence>
<name>A0A1B8ZSD3_9FLAO</name>
<dbReference type="Gene3D" id="2.60.40.1930">
    <property type="match status" value="1"/>
</dbReference>